<proteinExistence type="predicted"/>
<evidence type="ECO:0008006" key="5">
    <source>
        <dbReference type="Google" id="ProtNLM"/>
    </source>
</evidence>
<feature type="transmembrane region" description="Helical" evidence="2">
    <location>
        <begin position="285"/>
        <end position="303"/>
    </location>
</feature>
<feature type="transmembrane region" description="Helical" evidence="2">
    <location>
        <begin position="352"/>
        <end position="372"/>
    </location>
</feature>
<name>A0ABQ4G1Y1_9ACTN</name>
<evidence type="ECO:0000313" key="3">
    <source>
        <dbReference type="EMBL" id="GIH41067.1"/>
    </source>
</evidence>
<feature type="transmembrane region" description="Helical" evidence="2">
    <location>
        <begin position="146"/>
        <end position="164"/>
    </location>
</feature>
<evidence type="ECO:0000313" key="4">
    <source>
        <dbReference type="Proteomes" id="UP000603904"/>
    </source>
</evidence>
<gene>
    <name evidence="3" type="ORF">Mco01_40670</name>
</gene>
<keyword evidence="2" id="KW-0472">Membrane</keyword>
<accession>A0ABQ4G1Y1</accession>
<keyword evidence="4" id="KW-1185">Reference proteome</keyword>
<feature type="transmembrane region" description="Helical" evidence="2">
    <location>
        <begin position="409"/>
        <end position="429"/>
    </location>
</feature>
<evidence type="ECO:0000256" key="2">
    <source>
        <dbReference type="SAM" id="Phobius"/>
    </source>
</evidence>
<feature type="transmembrane region" description="Helical" evidence="2">
    <location>
        <begin position="81"/>
        <end position="110"/>
    </location>
</feature>
<reference evidence="3 4" key="1">
    <citation type="submission" date="2021-01" db="EMBL/GenBank/DDBJ databases">
        <title>Whole genome shotgun sequence of Microbispora corallina NBRC 16416.</title>
        <authorList>
            <person name="Komaki H."/>
            <person name="Tamura T."/>
        </authorList>
    </citation>
    <scope>NUCLEOTIDE SEQUENCE [LARGE SCALE GENOMIC DNA]</scope>
    <source>
        <strain evidence="3 4">NBRC 16416</strain>
    </source>
</reference>
<sequence length="537" mass="55927">MVRGVFESARVRVSASYRSPAASRGPRLALAAVAAAYTAVLLTVTLRIGLGWDESVYASQVARGVPAADFSAPRARGVPLLLAPVALLTPSATAIRVYLSLLSGLALYAAHLPWLRLRGGPAVPLAAALFGGLWLSLFYGNEAMPNPWVAYGAVAGTGLFRLAWRGRDEPGRGRGALAGTALAFAGAALVRPTDATWLALPLLAYGLARGRPGPAFAVAAGTAAGWAEWCVEAVLHYGGPLARLRAAGAENDTGLHLTILDHLRALDGPLLCRYGTPCGGYPLRHIAWLAALILLAALGLWTARGRAAASGPHSISARHPTASHPTATAPHPTAAPHPSTAAASPPAAPRSLGGGLGVAAGSGVCLAASYVFTVGYAAPRFLMPAYALLALPAAEGLARLARPRLVRPLVAAALTAYFVLQAGTLASWVEYQRANRDRDLATAAGLRTLGLRAPCLVYGHHAVQVGYLDRCSSVGVFSRYGGATPPASIRSALARHAWVSVITYHRRPPAAYLASWTRVPLRVSAVTTWYAYLPPEQ</sequence>
<dbReference type="EMBL" id="BOOC01000018">
    <property type="protein sequence ID" value="GIH41067.1"/>
    <property type="molecule type" value="Genomic_DNA"/>
</dbReference>
<protein>
    <recommendedName>
        <fullName evidence="5">Integral membrane protein</fullName>
    </recommendedName>
</protein>
<feature type="transmembrane region" description="Helical" evidence="2">
    <location>
        <begin position="122"/>
        <end position="140"/>
    </location>
</feature>
<dbReference type="RefSeq" id="WP_204058431.1">
    <property type="nucleotide sequence ID" value="NZ_BAAAGP010000010.1"/>
</dbReference>
<organism evidence="3 4">
    <name type="scientific">Microbispora corallina</name>
    <dbReference type="NCBI Taxonomy" id="83302"/>
    <lineage>
        <taxon>Bacteria</taxon>
        <taxon>Bacillati</taxon>
        <taxon>Actinomycetota</taxon>
        <taxon>Actinomycetes</taxon>
        <taxon>Streptosporangiales</taxon>
        <taxon>Streptosporangiaceae</taxon>
        <taxon>Microbispora</taxon>
    </lineage>
</organism>
<evidence type="ECO:0000256" key="1">
    <source>
        <dbReference type="SAM" id="MobiDB-lite"/>
    </source>
</evidence>
<keyword evidence="2" id="KW-1133">Transmembrane helix</keyword>
<feature type="region of interest" description="Disordered" evidence="1">
    <location>
        <begin position="311"/>
        <end position="348"/>
    </location>
</feature>
<dbReference type="Proteomes" id="UP000603904">
    <property type="component" value="Unassembled WGS sequence"/>
</dbReference>
<comment type="caution">
    <text evidence="3">The sequence shown here is derived from an EMBL/GenBank/DDBJ whole genome shotgun (WGS) entry which is preliminary data.</text>
</comment>
<keyword evidence="2" id="KW-0812">Transmembrane</keyword>
<feature type="compositionally biased region" description="Low complexity" evidence="1">
    <location>
        <begin position="317"/>
        <end position="348"/>
    </location>
</feature>
<feature type="transmembrane region" description="Helical" evidence="2">
    <location>
        <begin position="28"/>
        <end position="50"/>
    </location>
</feature>